<reference evidence="1 2" key="1">
    <citation type="submission" date="2020-07" db="EMBL/GenBank/DDBJ databases">
        <title>Complete Genome Sequence of an acetic acid bacterium, Acetobacter aceti JCM20276.</title>
        <authorList>
            <person name="Hirose Y."/>
            <person name="Mihara H."/>
        </authorList>
    </citation>
    <scope>NUCLEOTIDE SEQUENCE [LARGE SCALE GENOMIC DNA]</scope>
    <source>
        <strain evidence="1 2">JCM20276</strain>
    </source>
</reference>
<gene>
    <name evidence="1" type="ORF">AAJCM20276_04630</name>
</gene>
<evidence type="ECO:0000313" key="2">
    <source>
        <dbReference type="Proteomes" id="UP000515220"/>
    </source>
</evidence>
<dbReference type="EMBL" id="AP023326">
    <property type="protein sequence ID" value="BCI65839.1"/>
    <property type="molecule type" value="Genomic_DNA"/>
</dbReference>
<sequence length="77" mass="8377">MVRSGLRASLWPCVAGDGVTGAALGADLGRFRQFGRVCDWYRSLAVCFVPQKLNTVVKKGTFGIKSQNAFLGIEQKQ</sequence>
<proteinExistence type="predicted"/>
<evidence type="ECO:0000313" key="1">
    <source>
        <dbReference type="EMBL" id="BCI65839.1"/>
    </source>
</evidence>
<dbReference type="AlphaFoldDB" id="A0A6S6PEQ6"/>
<name>A0A6S6PEQ6_ACEAC</name>
<dbReference type="Proteomes" id="UP000515220">
    <property type="component" value="Chromosome"/>
</dbReference>
<accession>A0A6S6PEQ6</accession>
<organism evidence="1 2">
    <name type="scientific">Acetobacter aceti</name>
    <dbReference type="NCBI Taxonomy" id="435"/>
    <lineage>
        <taxon>Bacteria</taxon>
        <taxon>Pseudomonadati</taxon>
        <taxon>Pseudomonadota</taxon>
        <taxon>Alphaproteobacteria</taxon>
        <taxon>Acetobacterales</taxon>
        <taxon>Acetobacteraceae</taxon>
        <taxon>Acetobacter</taxon>
        <taxon>Acetobacter subgen. Acetobacter</taxon>
    </lineage>
</organism>
<protein>
    <submittedName>
        <fullName evidence="1">Uncharacterized protein</fullName>
    </submittedName>
</protein>